<dbReference type="EMBL" id="PGCI01000148">
    <property type="protein sequence ID" value="PLW37139.1"/>
    <property type="molecule type" value="Genomic_DNA"/>
</dbReference>
<proteinExistence type="predicted"/>
<evidence type="ECO:0000313" key="1">
    <source>
        <dbReference type="EMBL" id="PLW37139.1"/>
    </source>
</evidence>
<sequence>MTRAARRPVLRLCCGARPDFIRCSSRKTLPLDLQQQFSAVHSQLVTAVQIAVERRSLGGKPLVTSSSELKYTSVTSPAITSP</sequence>
<reference evidence="1 2" key="1">
    <citation type="submission" date="2017-11" db="EMBL/GenBank/DDBJ databases">
        <title>De novo assembly and phasing of dikaryotic genomes from two isolates of Puccinia coronata f. sp. avenae, the causal agent of oat crown rust.</title>
        <authorList>
            <person name="Miller M.E."/>
            <person name="Zhang Y."/>
            <person name="Omidvar V."/>
            <person name="Sperschneider J."/>
            <person name="Schwessinger B."/>
            <person name="Raley C."/>
            <person name="Palmer J.M."/>
            <person name="Garnica D."/>
            <person name="Upadhyaya N."/>
            <person name="Rathjen J."/>
            <person name="Taylor J.M."/>
            <person name="Park R.F."/>
            <person name="Dodds P.N."/>
            <person name="Hirsch C.D."/>
            <person name="Kianian S.F."/>
            <person name="Figueroa M."/>
        </authorList>
    </citation>
    <scope>NUCLEOTIDE SEQUENCE [LARGE SCALE GENOMIC DNA]</scope>
    <source>
        <strain evidence="1">12SD80</strain>
    </source>
</reference>
<dbReference type="Proteomes" id="UP000235392">
    <property type="component" value="Unassembled WGS sequence"/>
</dbReference>
<comment type="caution">
    <text evidence="1">The sequence shown here is derived from an EMBL/GenBank/DDBJ whole genome shotgun (WGS) entry which is preliminary data.</text>
</comment>
<name>A0A2N5UHB3_9BASI</name>
<accession>A0A2N5UHB3</accession>
<dbReference type="AlphaFoldDB" id="A0A2N5UHB3"/>
<organism evidence="1 2">
    <name type="scientific">Puccinia coronata f. sp. avenae</name>
    <dbReference type="NCBI Taxonomy" id="200324"/>
    <lineage>
        <taxon>Eukaryota</taxon>
        <taxon>Fungi</taxon>
        <taxon>Dikarya</taxon>
        <taxon>Basidiomycota</taxon>
        <taxon>Pucciniomycotina</taxon>
        <taxon>Pucciniomycetes</taxon>
        <taxon>Pucciniales</taxon>
        <taxon>Pucciniaceae</taxon>
        <taxon>Puccinia</taxon>
    </lineage>
</organism>
<gene>
    <name evidence="1" type="ORF">PCASD_13918</name>
</gene>
<protein>
    <submittedName>
        <fullName evidence="1">Uncharacterized protein</fullName>
    </submittedName>
</protein>
<evidence type="ECO:0000313" key="2">
    <source>
        <dbReference type="Proteomes" id="UP000235392"/>
    </source>
</evidence>